<dbReference type="InterPro" id="IPR016181">
    <property type="entry name" value="Acyl_CoA_acyltransferase"/>
</dbReference>
<name>A0A380NCL5_STRGR</name>
<feature type="domain" description="N-acetyltransferase" evidence="3">
    <location>
        <begin position="157"/>
        <end position="305"/>
    </location>
</feature>
<evidence type="ECO:0000256" key="1">
    <source>
        <dbReference type="ARBA" id="ARBA00022679"/>
    </source>
</evidence>
<dbReference type="CDD" id="cd04301">
    <property type="entry name" value="NAT_SF"/>
    <property type="match status" value="1"/>
</dbReference>
<dbReference type="GO" id="GO:0016747">
    <property type="term" value="F:acyltransferase activity, transferring groups other than amino-acyl groups"/>
    <property type="evidence" value="ECO:0007669"/>
    <property type="project" value="InterPro"/>
</dbReference>
<keyword evidence="1 4" id="KW-0808">Transferase</keyword>
<sequence length="305" mass="33004">MTVTVRDFRPDDAEAVVRVLREAIPPLLTTAEAQVWEAEHTPEAARHRVLVAEADGEVVGRCQTGLAHESPTPGNAYVNTYVRPDRRGRGVGTALVEAAEARLRGLGAARAYSWVLGDGRSLAYAGRRGYAPRRSAHFLRLDLTAPLPPLPEVPPRVELVPCTVFEDDPRPVFELDAAVTADEPSDVGAELDDYTDWLETTWGHPCQSRELATLAVVDGRPVAFSAVATDGVSRMSSAMTGTLREYRGRGLASLAKTATLHKARAAGLREAFTGNDAGNAPMLAVNRRFGYEICATEVRHVRELG</sequence>
<accession>A0A380NCL5</accession>
<evidence type="ECO:0000313" key="4">
    <source>
        <dbReference type="EMBL" id="SUP37107.1"/>
    </source>
</evidence>
<keyword evidence="2" id="KW-0012">Acyltransferase</keyword>
<evidence type="ECO:0000256" key="2">
    <source>
        <dbReference type="ARBA" id="ARBA00023315"/>
    </source>
</evidence>
<dbReference type="EMBL" id="UHID01000005">
    <property type="protein sequence ID" value="SUP37107.1"/>
    <property type="molecule type" value="Genomic_DNA"/>
</dbReference>
<organism evidence="4 5">
    <name type="scientific">Streptomyces griseus</name>
    <dbReference type="NCBI Taxonomy" id="1911"/>
    <lineage>
        <taxon>Bacteria</taxon>
        <taxon>Bacillati</taxon>
        <taxon>Actinomycetota</taxon>
        <taxon>Actinomycetes</taxon>
        <taxon>Kitasatosporales</taxon>
        <taxon>Streptomycetaceae</taxon>
        <taxon>Streptomyces</taxon>
    </lineage>
</organism>
<dbReference type="InterPro" id="IPR000182">
    <property type="entry name" value="GNAT_dom"/>
</dbReference>
<dbReference type="PANTHER" id="PTHR43877:SF1">
    <property type="entry name" value="ACETYLTRANSFERASE"/>
    <property type="match status" value="1"/>
</dbReference>
<dbReference type="AlphaFoldDB" id="A0A380NCL5"/>
<reference evidence="4 5" key="1">
    <citation type="submission" date="2018-06" db="EMBL/GenBank/DDBJ databases">
        <authorList>
            <consortium name="Pathogen Informatics"/>
            <person name="Doyle S."/>
        </authorList>
    </citation>
    <scope>NUCLEOTIDE SEQUENCE [LARGE SCALE GENOMIC DNA]</scope>
    <source>
        <strain evidence="4 5">NCTC7807</strain>
    </source>
</reference>
<dbReference type="Proteomes" id="UP000254150">
    <property type="component" value="Unassembled WGS sequence"/>
</dbReference>
<dbReference type="PROSITE" id="PS51186">
    <property type="entry name" value="GNAT"/>
    <property type="match status" value="2"/>
</dbReference>
<protein>
    <submittedName>
        <fullName evidence="4">Acetyltransferase</fullName>
    </submittedName>
</protein>
<dbReference type="SUPFAM" id="SSF55729">
    <property type="entry name" value="Acyl-CoA N-acyltransferases (Nat)"/>
    <property type="match status" value="2"/>
</dbReference>
<dbReference type="Gene3D" id="3.40.630.30">
    <property type="match status" value="1"/>
</dbReference>
<dbReference type="PANTHER" id="PTHR43877">
    <property type="entry name" value="AMINOALKYLPHOSPHONATE N-ACETYLTRANSFERASE-RELATED-RELATED"/>
    <property type="match status" value="1"/>
</dbReference>
<feature type="domain" description="N-acetyltransferase" evidence="3">
    <location>
        <begin position="3"/>
        <end position="146"/>
    </location>
</feature>
<gene>
    <name evidence="4" type="ORF">NCTC7807_02443</name>
</gene>
<evidence type="ECO:0000313" key="5">
    <source>
        <dbReference type="Proteomes" id="UP000254150"/>
    </source>
</evidence>
<dbReference type="Pfam" id="PF00583">
    <property type="entry name" value="Acetyltransf_1"/>
    <property type="match status" value="2"/>
</dbReference>
<dbReference type="InterPro" id="IPR050832">
    <property type="entry name" value="Bact_Acetyltransf"/>
</dbReference>
<dbReference type="RefSeq" id="WP_115068520.1">
    <property type="nucleotide sequence ID" value="NZ_UHID01000005.1"/>
</dbReference>
<proteinExistence type="predicted"/>
<evidence type="ECO:0000259" key="3">
    <source>
        <dbReference type="PROSITE" id="PS51186"/>
    </source>
</evidence>